<name>A0A0U5JXB9_LIMRT</name>
<evidence type="ECO:0000256" key="3">
    <source>
        <dbReference type="ARBA" id="ARBA00023125"/>
    </source>
</evidence>
<dbReference type="SUPFAM" id="SSF116734">
    <property type="entry name" value="DNA methylase specificity domain"/>
    <property type="match status" value="2"/>
</dbReference>
<dbReference type="Gene3D" id="1.10.287.1120">
    <property type="entry name" value="Bipartite methylase S protein"/>
    <property type="match status" value="1"/>
</dbReference>
<dbReference type="EMBL" id="LN887696">
    <property type="protein sequence ID" value="CUR41508.1"/>
    <property type="molecule type" value="Genomic_DNA"/>
</dbReference>
<gene>
    <name evidence="5" type="ORF">LRLP16767_LRLP167_00035</name>
</gene>
<comment type="similarity">
    <text evidence="1">Belongs to the type-I restriction system S methylase family.</text>
</comment>
<reference evidence="5" key="1">
    <citation type="submission" date="2015-10" db="EMBL/GenBank/DDBJ databases">
        <authorList>
            <person name="Gilbert D.G."/>
        </authorList>
    </citation>
    <scope>NUCLEOTIDE SEQUENCE</scope>
    <source>
        <strain evidence="5">Lp167-67</strain>
    </source>
</reference>
<feature type="domain" description="Type I restriction modification DNA specificity" evidence="4">
    <location>
        <begin position="19"/>
        <end position="199"/>
    </location>
</feature>
<evidence type="ECO:0000313" key="5">
    <source>
        <dbReference type="EMBL" id="CUR41508.1"/>
    </source>
</evidence>
<proteinExistence type="inferred from homology"/>
<dbReference type="Pfam" id="PF01420">
    <property type="entry name" value="Methylase_S"/>
    <property type="match status" value="2"/>
</dbReference>
<feature type="domain" description="Type I restriction modification DNA specificity" evidence="4">
    <location>
        <begin position="227"/>
        <end position="395"/>
    </location>
</feature>
<dbReference type="GO" id="GO:0009307">
    <property type="term" value="P:DNA restriction-modification system"/>
    <property type="evidence" value="ECO:0007669"/>
    <property type="project" value="UniProtKB-KW"/>
</dbReference>
<dbReference type="RefSeq" id="WP_339111608.1">
    <property type="nucleotide sequence ID" value="NZ_LN887696.1"/>
</dbReference>
<dbReference type="GO" id="GO:0003677">
    <property type="term" value="F:DNA binding"/>
    <property type="evidence" value="ECO:0007669"/>
    <property type="project" value="UniProtKB-KW"/>
</dbReference>
<dbReference type="InterPro" id="IPR052021">
    <property type="entry name" value="Type-I_RS_S_subunit"/>
</dbReference>
<dbReference type="CDD" id="cd17263">
    <property type="entry name" value="RMtype1_S_AbaB8300I-TRD1-CR1_like"/>
    <property type="match status" value="1"/>
</dbReference>
<evidence type="ECO:0000256" key="2">
    <source>
        <dbReference type="ARBA" id="ARBA00022747"/>
    </source>
</evidence>
<accession>A0A0U5JXB9</accession>
<evidence type="ECO:0000259" key="4">
    <source>
        <dbReference type="Pfam" id="PF01420"/>
    </source>
</evidence>
<dbReference type="EC" id="3.1.21.3" evidence="5"/>
<evidence type="ECO:0000256" key="1">
    <source>
        <dbReference type="ARBA" id="ARBA00010923"/>
    </source>
</evidence>
<dbReference type="AlphaFoldDB" id="A0A0U5JXB9"/>
<organism evidence="5">
    <name type="scientific">Limosilactobacillus reuteri</name>
    <name type="common">Lactobacillus reuteri</name>
    <dbReference type="NCBI Taxonomy" id="1598"/>
    <lineage>
        <taxon>Bacteria</taxon>
        <taxon>Bacillati</taxon>
        <taxon>Bacillota</taxon>
        <taxon>Bacilli</taxon>
        <taxon>Lactobacillales</taxon>
        <taxon>Lactobacillaceae</taxon>
        <taxon>Limosilactobacillus</taxon>
    </lineage>
</organism>
<dbReference type="InterPro" id="IPR044946">
    <property type="entry name" value="Restrct_endonuc_typeI_TRD_sf"/>
</dbReference>
<sequence>MNEQNKKVPTVRFKGFTNDWEQRKLGDIGKSTGGTSIESEFSPYGPYKVINIGSYSEDHSYNDQGIRAVNSDKTQKRILNKYDLTMILNDKTSTGKIIGSVLIIPCDNEYVYNQRTERIEPNANRFSSLFLYHYLNAPIIRKKIISNAQGNTQLYVNWSSISKLNYYIPNLSEQNKIGDFLDKVSKAITLQQRKLELLKEIKKGLLQKMFADKDSKQPVLRFKGFHDDWEQRKLGEVFLYKQGIQVPVEQQYSQKLPGLIRFIRISDIVSSNEPPRFINYHGTNLIKPDDLFMVRYGNPGMISMGYSGVIANNLFRLIPKKNIYTLFFYFLLIFENKRLNSLVSNTTMPALSFKALDTFYVNFPEKLSEQKVIGSLLKKLDSLITLQQRRLTKLNTIKKSLLQQMFI</sequence>
<dbReference type="GO" id="GO:0009035">
    <property type="term" value="F:type I site-specific deoxyribonuclease activity"/>
    <property type="evidence" value="ECO:0007669"/>
    <property type="project" value="UniProtKB-EC"/>
</dbReference>
<dbReference type="InterPro" id="IPR000055">
    <property type="entry name" value="Restrct_endonuc_typeI_TRD"/>
</dbReference>
<dbReference type="PANTHER" id="PTHR30408">
    <property type="entry name" value="TYPE-1 RESTRICTION ENZYME ECOKI SPECIFICITY PROTEIN"/>
    <property type="match status" value="1"/>
</dbReference>
<keyword evidence="5" id="KW-0378">Hydrolase</keyword>
<dbReference type="PANTHER" id="PTHR30408:SF12">
    <property type="entry name" value="TYPE I RESTRICTION ENZYME MJAVIII SPECIFICITY SUBUNIT"/>
    <property type="match status" value="1"/>
</dbReference>
<keyword evidence="3" id="KW-0238">DNA-binding</keyword>
<protein>
    <submittedName>
        <fullName evidence="5">Type I restriction-modification system, specificity subunit S</fullName>
        <ecNumber evidence="5">3.1.21.3</ecNumber>
    </submittedName>
</protein>
<dbReference type="Gene3D" id="3.90.220.20">
    <property type="entry name" value="DNA methylase specificity domains"/>
    <property type="match status" value="2"/>
</dbReference>
<keyword evidence="2" id="KW-0680">Restriction system</keyword>